<dbReference type="InterPro" id="IPR021800">
    <property type="entry name" value="DUF3369"/>
</dbReference>
<proteinExistence type="predicted"/>
<evidence type="ECO:0000313" key="3">
    <source>
        <dbReference type="Proteomes" id="UP000287033"/>
    </source>
</evidence>
<evidence type="ECO:0000259" key="1">
    <source>
        <dbReference type="Pfam" id="PF11849"/>
    </source>
</evidence>
<name>A0A401U160_CHIPU</name>
<dbReference type="STRING" id="137246.A0A401U160"/>
<dbReference type="EMBL" id="BEZZ01243190">
    <property type="protein sequence ID" value="GCC48610.1"/>
    <property type="molecule type" value="Genomic_DNA"/>
</dbReference>
<reference evidence="2 3" key="1">
    <citation type="journal article" date="2018" name="Nat. Ecol. Evol.">
        <title>Shark genomes provide insights into elasmobranch evolution and the origin of vertebrates.</title>
        <authorList>
            <person name="Hara Y"/>
            <person name="Yamaguchi K"/>
            <person name="Onimaru K"/>
            <person name="Kadota M"/>
            <person name="Koyanagi M"/>
            <person name="Keeley SD"/>
            <person name="Tatsumi K"/>
            <person name="Tanaka K"/>
            <person name="Motone F"/>
            <person name="Kageyama Y"/>
            <person name="Nozu R"/>
            <person name="Adachi N"/>
            <person name="Nishimura O"/>
            <person name="Nakagawa R"/>
            <person name="Tanegashima C"/>
            <person name="Kiyatake I"/>
            <person name="Matsumoto R"/>
            <person name="Murakumo K"/>
            <person name="Nishida K"/>
            <person name="Terakita A"/>
            <person name="Kuratani S"/>
            <person name="Sato K"/>
            <person name="Hyodo S Kuraku.S."/>
        </authorList>
    </citation>
    <scope>NUCLEOTIDE SEQUENCE [LARGE SCALE GENOMIC DNA]</scope>
</reference>
<evidence type="ECO:0000313" key="2">
    <source>
        <dbReference type="EMBL" id="GCC48610.1"/>
    </source>
</evidence>
<dbReference type="Proteomes" id="UP000287033">
    <property type="component" value="Unassembled WGS sequence"/>
</dbReference>
<comment type="caution">
    <text evidence="2">The sequence shown here is derived from an EMBL/GenBank/DDBJ whole genome shotgun (WGS) entry which is preliminary data.</text>
</comment>
<feature type="non-terminal residue" evidence="2">
    <location>
        <position position="176"/>
    </location>
</feature>
<sequence>METDVAGLELVEYIRNEIKNETVRIILRTGQPGQAPERRVIVQYDINDYKAKTELTADKLFTSLTAALRSYQQLERMVQTRRGLEIIIDAASTLYDFKSMQRLAEGVLTQLASLLNVDCAGILVLRDDGNAAACDFSVLACSGCYSRFIGTTSSRALDADLRHMVEEAFQRRKNEF</sequence>
<dbReference type="Pfam" id="PF11849">
    <property type="entry name" value="DUF3369"/>
    <property type="match status" value="1"/>
</dbReference>
<keyword evidence="3" id="KW-1185">Reference proteome</keyword>
<dbReference type="AlphaFoldDB" id="A0A401U160"/>
<dbReference type="OrthoDB" id="10472557at2759"/>
<feature type="domain" description="DUF3369" evidence="1">
    <location>
        <begin position="64"/>
        <end position="175"/>
    </location>
</feature>
<organism evidence="2 3">
    <name type="scientific">Chiloscyllium punctatum</name>
    <name type="common">Brownbanded bambooshark</name>
    <name type="synonym">Hemiscyllium punctatum</name>
    <dbReference type="NCBI Taxonomy" id="137246"/>
    <lineage>
        <taxon>Eukaryota</taxon>
        <taxon>Metazoa</taxon>
        <taxon>Chordata</taxon>
        <taxon>Craniata</taxon>
        <taxon>Vertebrata</taxon>
        <taxon>Chondrichthyes</taxon>
        <taxon>Elasmobranchii</taxon>
        <taxon>Galeomorphii</taxon>
        <taxon>Galeoidea</taxon>
        <taxon>Orectolobiformes</taxon>
        <taxon>Hemiscylliidae</taxon>
        <taxon>Chiloscyllium</taxon>
    </lineage>
</organism>
<protein>
    <recommendedName>
        <fullName evidence="1">DUF3369 domain-containing protein</fullName>
    </recommendedName>
</protein>
<accession>A0A401U160</accession>
<gene>
    <name evidence="2" type="ORF">chiPu_0032680</name>
</gene>